<feature type="compositionally biased region" description="Low complexity" evidence="4">
    <location>
        <begin position="476"/>
        <end position="499"/>
    </location>
</feature>
<feature type="compositionally biased region" description="Polar residues" evidence="4">
    <location>
        <begin position="993"/>
        <end position="1010"/>
    </location>
</feature>
<dbReference type="GO" id="GO:0005634">
    <property type="term" value="C:nucleus"/>
    <property type="evidence" value="ECO:0007669"/>
    <property type="project" value="TreeGrafter"/>
</dbReference>
<feature type="compositionally biased region" description="Polar residues" evidence="4">
    <location>
        <begin position="964"/>
        <end position="985"/>
    </location>
</feature>
<keyword evidence="7" id="KW-1185">Reference proteome</keyword>
<feature type="compositionally biased region" description="Low complexity" evidence="4">
    <location>
        <begin position="261"/>
        <end position="274"/>
    </location>
</feature>
<accession>A0A310STD7</accession>
<feature type="compositionally biased region" description="Basic residues" evidence="4">
    <location>
        <begin position="224"/>
        <end position="234"/>
    </location>
</feature>
<feature type="region of interest" description="Disordered" evidence="4">
    <location>
        <begin position="364"/>
        <end position="499"/>
    </location>
</feature>
<feature type="domain" description="ARID" evidence="5">
    <location>
        <begin position="268"/>
        <end position="360"/>
    </location>
</feature>
<reference evidence="6 7" key="1">
    <citation type="submission" date="2015-07" db="EMBL/GenBank/DDBJ databases">
        <title>The genome of Eufriesea mexicana.</title>
        <authorList>
            <person name="Pan H."/>
            <person name="Kapheim K."/>
        </authorList>
    </citation>
    <scope>NUCLEOTIDE SEQUENCE [LARGE SCALE GENOMIC DNA]</scope>
    <source>
        <strain evidence="6">0111107269</strain>
        <tissue evidence="6">Whole body</tissue>
    </source>
</reference>
<dbReference type="PROSITE" id="PS51011">
    <property type="entry name" value="ARID"/>
    <property type="match status" value="1"/>
</dbReference>
<evidence type="ECO:0000259" key="5">
    <source>
        <dbReference type="PROSITE" id="PS51011"/>
    </source>
</evidence>
<evidence type="ECO:0000256" key="3">
    <source>
        <dbReference type="ARBA" id="ARBA00023242"/>
    </source>
</evidence>
<feature type="compositionally biased region" description="Pro residues" evidence="4">
    <location>
        <begin position="1103"/>
        <end position="1132"/>
    </location>
</feature>
<dbReference type="EMBL" id="KQ760561">
    <property type="protein sequence ID" value="OAD59787.1"/>
    <property type="molecule type" value="Genomic_DNA"/>
</dbReference>
<evidence type="ECO:0000313" key="6">
    <source>
        <dbReference type="EMBL" id="OAD59787.1"/>
    </source>
</evidence>
<evidence type="ECO:0000256" key="1">
    <source>
        <dbReference type="ARBA" id="ARBA00023015"/>
    </source>
</evidence>
<evidence type="ECO:0000256" key="4">
    <source>
        <dbReference type="SAM" id="MobiDB-lite"/>
    </source>
</evidence>
<keyword evidence="3" id="KW-0539">Nucleus</keyword>
<dbReference type="AlphaFoldDB" id="A0A310STD7"/>
<dbReference type="GO" id="GO:0006357">
    <property type="term" value="P:regulation of transcription by RNA polymerase II"/>
    <property type="evidence" value="ECO:0007669"/>
    <property type="project" value="TreeGrafter"/>
</dbReference>
<feature type="compositionally biased region" description="Low complexity" evidence="4">
    <location>
        <begin position="1133"/>
        <end position="1159"/>
    </location>
</feature>
<evidence type="ECO:0000313" key="7">
    <source>
        <dbReference type="Proteomes" id="UP000250275"/>
    </source>
</evidence>
<feature type="region of interest" description="Disordered" evidence="4">
    <location>
        <begin position="679"/>
        <end position="711"/>
    </location>
</feature>
<dbReference type="Gene3D" id="1.10.150.60">
    <property type="entry name" value="ARID DNA-binding domain"/>
    <property type="match status" value="1"/>
</dbReference>
<feature type="region of interest" description="Disordered" evidence="4">
    <location>
        <begin position="224"/>
        <end position="283"/>
    </location>
</feature>
<keyword evidence="2" id="KW-0804">Transcription</keyword>
<feature type="compositionally biased region" description="Low complexity" evidence="4">
    <location>
        <begin position="235"/>
        <end position="252"/>
    </location>
</feature>
<name>A0A310STD7_9HYME</name>
<dbReference type="InterPro" id="IPR001606">
    <property type="entry name" value="ARID_dom"/>
</dbReference>
<dbReference type="PANTHER" id="PTHR13964">
    <property type="entry name" value="RBP-RELATED"/>
    <property type="match status" value="1"/>
</dbReference>
<evidence type="ECO:0000256" key="2">
    <source>
        <dbReference type="ARBA" id="ARBA00023163"/>
    </source>
</evidence>
<feature type="compositionally biased region" description="Low complexity" evidence="4">
    <location>
        <begin position="458"/>
        <end position="469"/>
    </location>
</feature>
<feature type="region of interest" description="Disordered" evidence="4">
    <location>
        <begin position="939"/>
        <end position="1213"/>
    </location>
</feature>
<dbReference type="SMART" id="SM00501">
    <property type="entry name" value="BRIGHT"/>
    <property type="match status" value="1"/>
</dbReference>
<dbReference type="Pfam" id="PF01388">
    <property type="entry name" value="ARID"/>
    <property type="match status" value="1"/>
</dbReference>
<feature type="compositionally biased region" description="Low complexity" evidence="4">
    <location>
        <begin position="1045"/>
        <end position="1062"/>
    </location>
</feature>
<dbReference type="OrthoDB" id="1938591at2759"/>
<keyword evidence="1" id="KW-0805">Transcription regulation</keyword>
<dbReference type="Proteomes" id="UP000250275">
    <property type="component" value="Unassembled WGS sequence"/>
</dbReference>
<organism evidence="6 7">
    <name type="scientific">Eufriesea mexicana</name>
    <dbReference type="NCBI Taxonomy" id="516756"/>
    <lineage>
        <taxon>Eukaryota</taxon>
        <taxon>Metazoa</taxon>
        <taxon>Ecdysozoa</taxon>
        <taxon>Arthropoda</taxon>
        <taxon>Hexapoda</taxon>
        <taxon>Insecta</taxon>
        <taxon>Pterygota</taxon>
        <taxon>Neoptera</taxon>
        <taxon>Endopterygota</taxon>
        <taxon>Hymenoptera</taxon>
        <taxon>Apocrita</taxon>
        <taxon>Aculeata</taxon>
        <taxon>Apoidea</taxon>
        <taxon>Anthophila</taxon>
        <taxon>Apidae</taxon>
        <taxon>Eufriesea</taxon>
    </lineage>
</organism>
<sequence length="1213" mass="130700">MEWTLKGKGLVIEGFIEWLDNNAGTACFATARSSCMGGGQRRAEKISLAVHDLDGGTRMDEVLTISEKVVVRVHDLVTWLSPKLEWSWGREVSYPPTPTSSPENSPLRYEIPQPQVLTDPGIDFSDVDKQQKEYESSHNTRKSDCSSQTKVVVLSYPRYCRYRALLRRLEGAEPSWLCSSIAAALGGFTATPGTRVLFCRDTFDYPDLETHELLCNHLAPKLKGRPRRKRKKRSASPGESSNESEASVASTSKSAPASSNVVIPSVGRPPSSVVRRSERKTTAEEKKFLTDVQNFMNSRVDLFLFYTKVQMLGGYDSVSAGRLWKNIYDDIGGNTGSTSAATITRRHYERLLLPYERYQRGEEAKVRLTHGRRSKSSSVSEESEDIKQETSDSYPSETPPPVETSLTTTSPPLQPIVSTAPFLSNEKPKTETGKTSSLRSVRVKPERLKSLNTMIANSTPSPSQQASQLPSPPPSSNTSISTPSSTPSTTPTNGTGSQSVLERQLNSPLISQQVPPSCSPPGLPVTTVVTNASTVVTLTPPPEKDMKEIKLDPKQTTLLAQGKENIPLFGEKSIFAEKAIVPPRSPEVIDLETESDTSRDKIIIPSFKKRKLEILREGGLEVTAVDLDTRPSVIQTNPPVPATMKSEEKPPISYPLPVTPNSIPKLISVTVTPDIGHMLSSPQEHQHHHHQARLQTPTKQPPAHYNNNNNNNITMNNNNMVNSRIINLGTSNNAALLQLYANANVPPPASSGLHQANHRFVPPTVPNGRIFPPKVTQSRSIFAHNEKTVYGDPKEMSIPPKYRPSLYRLQPHQIHNNNDPAYGGVLDLTQKSNSKPVFPRPSLEIVKVPVVPRPNPLNLEMRNSSTIKEKPTDCSKRSTFPGYQNVLDSRTMASNNLEITIVNPKQKNNHISAPAHVRVPSPPRNSAIPMQRRQQLNGKYTTRSEPVSPYTPRKPSHPVIPNVPNLNHLNSGNYPRMASIQQQNTIDRRKNVETSGCSRLNTPLAATTTLEDPGTPASWKGPPPGSEASPFTPNSVGQGGGPGSGPYNSTGGPPSNAAFQGPSPFPGGAGSPAGAPPYQGPPPGSATPQYTASPAPSGSSTPGPGPPPNSSGFPPPPNNSGPPYNGPGPSPFGSPSGGPPQFVGRPGSSGPPFVPPGAGNPHFPSHGQPFGGPQYGLPPGSPFGPGHPMTGPIGPGHPAMMGPGGPVDRIDQG</sequence>
<dbReference type="SUPFAM" id="SSF46774">
    <property type="entry name" value="ARID-like"/>
    <property type="match status" value="1"/>
</dbReference>
<feature type="compositionally biased region" description="Pro residues" evidence="4">
    <location>
        <begin position="1074"/>
        <end position="1085"/>
    </location>
</feature>
<dbReference type="InterPro" id="IPR036431">
    <property type="entry name" value="ARID_dom_sf"/>
</dbReference>
<dbReference type="InterPro" id="IPR051232">
    <property type="entry name" value="ARID/SWI1_ChromRemod"/>
</dbReference>
<feature type="compositionally biased region" description="Low complexity" evidence="4">
    <location>
        <begin position="1090"/>
        <end position="1102"/>
    </location>
</feature>
<gene>
    <name evidence="6" type="ORF">WN48_07885</name>
</gene>
<proteinExistence type="predicted"/>
<dbReference type="SMART" id="SM01014">
    <property type="entry name" value="ARID"/>
    <property type="match status" value="1"/>
</dbReference>
<dbReference type="GO" id="GO:0000976">
    <property type="term" value="F:transcription cis-regulatory region binding"/>
    <property type="evidence" value="ECO:0007669"/>
    <property type="project" value="TreeGrafter"/>
</dbReference>
<dbReference type="PANTHER" id="PTHR13964:SF44">
    <property type="entry name" value="ARID DOMAIN-CONTAINING PROTEIN"/>
    <property type="match status" value="1"/>
</dbReference>
<protein>
    <submittedName>
        <fullName evidence="6">AT-rich interactive domain-containing protein 5B</fullName>
    </submittedName>
</protein>